<dbReference type="AlphaFoldDB" id="A0A059FSP6"/>
<dbReference type="EMBL" id="ARYK01000001">
    <property type="protein sequence ID" value="KCZ93715.1"/>
    <property type="molecule type" value="Genomic_DNA"/>
</dbReference>
<accession>A0A059FSP6</accession>
<organism evidence="1 2">
    <name type="scientific">Hyphomonas johnsonii MHS-2</name>
    <dbReference type="NCBI Taxonomy" id="1280950"/>
    <lineage>
        <taxon>Bacteria</taxon>
        <taxon>Pseudomonadati</taxon>
        <taxon>Pseudomonadota</taxon>
        <taxon>Alphaproteobacteria</taxon>
        <taxon>Hyphomonadales</taxon>
        <taxon>Hyphomonadaceae</taxon>
        <taxon>Hyphomonas</taxon>
    </lineage>
</organism>
<comment type="caution">
    <text evidence="1">The sequence shown here is derived from an EMBL/GenBank/DDBJ whole genome shotgun (WGS) entry which is preliminary data.</text>
</comment>
<gene>
    <name evidence="1" type="ORF">HJO_00025</name>
</gene>
<keyword evidence="2" id="KW-1185">Reference proteome</keyword>
<sequence>MLADEAHVALGREALPVKGGDAAGFLTAMLKGVKPERSVKTCFVVAVDSENTAFFTGFVIVMIE</sequence>
<dbReference type="AntiFam" id="ANF00105">
    <property type="entry name" value="Shadow ORF (opposite purF)"/>
</dbReference>
<proteinExistence type="predicted"/>
<protein>
    <submittedName>
        <fullName evidence="1">Uncharacterized protein</fullName>
    </submittedName>
</protein>
<reference evidence="1 2" key="1">
    <citation type="journal article" date="2014" name="Antonie Van Leeuwenhoek">
        <title>Hyphomonas beringensis sp. nov. and Hyphomonas chukchiensis sp. nov., isolated from surface seawater of the Bering Sea and Chukchi Sea.</title>
        <authorList>
            <person name="Li C."/>
            <person name="Lai Q."/>
            <person name="Li G."/>
            <person name="Dong C."/>
            <person name="Wang J."/>
            <person name="Liao Y."/>
            <person name="Shao Z."/>
        </authorList>
    </citation>
    <scope>NUCLEOTIDE SEQUENCE [LARGE SCALE GENOMIC DNA]</scope>
    <source>
        <strain evidence="1 2">MHS-2</strain>
    </source>
</reference>
<dbReference type="STRING" id="1280950.HJO_00025"/>
<name>A0A059FSP6_9PROT</name>
<evidence type="ECO:0000313" key="1">
    <source>
        <dbReference type="EMBL" id="KCZ93715.1"/>
    </source>
</evidence>
<evidence type="ECO:0000313" key="2">
    <source>
        <dbReference type="Proteomes" id="UP000025171"/>
    </source>
</evidence>
<dbReference type="Proteomes" id="UP000025171">
    <property type="component" value="Unassembled WGS sequence"/>
</dbReference>